<gene>
    <name evidence="1" type="ORF">vBKpMFBKp24_333</name>
</gene>
<evidence type="ECO:0000313" key="1">
    <source>
        <dbReference type="EMBL" id="QQV92072.1"/>
    </source>
</evidence>
<organism evidence="1 2">
    <name type="scientific">Klebsiella phage vB_KpM_FBKp24</name>
    <dbReference type="NCBI Taxonomy" id="2801834"/>
    <lineage>
        <taxon>Viruses</taxon>
        <taxon>Duplodnaviria</taxon>
        <taxon>Heunggongvirae</taxon>
        <taxon>Uroviricota</taxon>
        <taxon>Caudoviricetes</taxon>
        <taxon>Chimalliviridae</taxon>
        <taxon>Maaswegvirus</taxon>
        <taxon>Maaswegvirus Kp24</taxon>
    </lineage>
</organism>
<proteinExistence type="predicted"/>
<accession>A0A7U0GBC1</accession>
<dbReference type="EMBL" id="MW394391">
    <property type="protein sequence ID" value="QQV92072.1"/>
    <property type="molecule type" value="Genomic_DNA"/>
</dbReference>
<reference evidence="1 2" key="1">
    <citation type="submission" date="2020-12" db="EMBL/GenBank/DDBJ databases">
        <title>Genomic characterization of four novel bacteriophages infecting Klebsiella pneumoniae.</title>
        <authorList>
            <person name="Estrada Bonilla B."/>
            <person name="Costa A.R."/>
            <person name="van Rossum T."/>
            <person name="Hagedoorn S."/>
            <person name="Wallinga H."/>
            <person name="Xiao M."/>
            <person name="Song W."/>
            <person name="Haas P.-J."/>
            <person name="Nobrega F.L."/>
            <person name="Brouns S.J.J."/>
        </authorList>
    </citation>
    <scope>NUCLEOTIDE SEQUENCE [LARGE SCALE GENOMIC DNA]</scope>
</reference>
<sequence>MALDVSNFVDTLSNSASTAKAAAQTQSSLVATGVKDSMVAVDGYGKTTANVLSNMKNTLLGKLSDTKNYLLNTKISDLGSLNDLLTQASQVKQDVTAFTSQLSNEIGQSISTVKGISDEVINGATSTLQEINNTVDSTFNDINGAVYQLNSAGDILGANNLINSVKTLLNSTEYTFQNLEDKLSITALKSSILQQAAYLGLSNVVSSVYSSDSSNPTLTAAMGDSLPTVLASGNLTLVKTMVESLGGTYILQKAPDAVQQVLQNYKFGKVVDANSYSSYATELVTVLAMIDPRWNSSQFTPTGHRLDVFRSISSNAKTVLNTLPEYAYQIAVVQHYSDNDILTLAKQQYSYIALA</sequence>
<keyword evidence="2" id="KW-1185">Reference proteome</keyword>
<protein>
    <submittedName>
        <fullName evidence="1">Uncharacterized protein</fullName>
    </submittedName>
</protein>
<dbReference type="Proteomes" id="UP000596381">
    <property type="component" value="Segment"/>
</dbReference>
<name>A0A7U0GBC1_9CAUD</name>
<evidence type="ECO:0000313" key="2">
    <source>
        <dbReference type="Proteomes" id="UP000596381"/>
    </source>
</evidence>